<feature type="transmembrane region" description="Helical" evidence="8">
    <location>
        <begin position="162"/>
        <end position="182"/>
    </location>
</feature>
<dbReference type="Pfam" id="PF01925">
    <property type="entry name" value="TauE"/>
    <property type="match status" value="1"/>
</dbReference>
<comment type="caution">
    <text evidence="9">The sequence shown here is derived from an EMBL/GenBank/DDBJ whole genome shotgun (WGS) entry which is preliminary data.</text>
</comment>
<comment type="similarity">
    <text evidence="2 8">Belongs to the 4-toluene sulfonate uptake permease (TSUP) (TC 2.A.102) family.</text>
</comment>
<dbReference type="GO" id="GO:0005886">
    <property type="term" value="C:plasma membrane"/>
    <property type="evidence" value="ECO:0007669"/>
    <property type="project" value="UniProtKB-SubCell"/>
</dbReference>
<feature type="transmembrane region" description="Helical" evidence="8">
    <location>
        <begin position="71"/>
        <end position="89"/>
    </location>
</feature>
<evidence type="ECO:0000256" key="7">
    <source>
        <dbReference type="ARBA" id="ARBA00023136"/>
    </source>
</evidence>
<dbReference type="AlphaFoldDB" id="A0A926EEW7"/>
<reference evidence="9" key="1">
    <citation type="submission" date="2020-08" db="EMBL/GenBank/DDBJ databases">
        <title>Genome public.</title>
        <authorList>
            <person name="Liu C."/>
            <person name="Sun Q."/>
        </authorList>
    </citation>
    <scope>NUCLEOTIDE SEQUENCE</scope>
    <source>
        <strain evidence="9">NSJ-12</strain>
    </source>
</reference>
<feature type="transmembrane region" description="Helical" evidence="8">
    <location>
        <begin position="101"/>
        <end position="119"/>
    </location>
</feature>
<evidence type="ECO:0000256" key="4">
    <source>
        <dbReference type="ARBA" id="ARBA00022475"/>
    </source>
</evidence>
<proteinExistence type="inferred from homology"/>
<keyword evidence="4 8" id="KW-1003">Cell membrane</keyword>
<protein>
    <recommendedName>
        <fullName evidence="8">Probable membrane transporter protein</fullName>
    </recommendedName>
</protein>
<organism evidence="9 10">
    <name type="scientific">Zhenhengia yiwuensis</name>
    <dbReference type="NCBI Taxonomy" id="2763666"/>
    <lineage>
        <taxon>Bacteria</taxon>
        <taxon>Bacillati</taxon>
        <taxon>Bacillota</taxon>
        <taxon>Clostridia</taxon>
        <taxon>Lachnospirales</taxon>
        <taxon>Lachnospiraceae</taxon>
        <taxon>Zhenhengia</taxon>
    </lineage>
</organism>
<evidence type="ECO:0000313" key="10">
    <source>
        <dbReference type="Proteomes" id="UP000655830"/>
    </source>
</evidence>
<dbReference type="RefSeq" id="WP_249332736.1">
    <property type="nucleotide sequence ID" value="NZ_JACRSY010000013.1"/>
</dbReference>
<keyword evidence="7 8" id="KW-0472">Membrane</keyword>
<evidence type="ECO:0000256" key="8">
    <source>
        <dbReference type="RuleBase" id="RU363041"/>
    </source>
</evidence>
<comment type="subcellular location">
    <subcellularLocation>
        <location evidence="1 8">Cell membrane</location>
        <topology evidence="1 8">Multi-pass membrane protein</topology>
    </subcellularLocation>
</comment>
<dbReference type="PANTHER" id="PTHR30269">
    <property type="entry name" value="TRANSMEMBRANE PROTEIN YFCA"/>
    <property type="match status" value="1"/>
</dbReference>
<sequence length="254" mass="26919">MNETFLMLIIICPLVFLAGLIDAVAGGGGLISLPAYMIAGLPPHLATGTNKCSSTFGTLFSTLRFMKNKKICYYSAVSSAVTALIGSYLGARLNMIVDEKYLRYMLIVALPIIALFLIFKKNFGDQEQIVSHGAVKVTILSILSGLLIGAYDGFFGPGTGTFLILAYTGLIGFDLVTASGNAKIVNLASNIAAFITFALGSKIVWAIGLPAAVFGIVGNWIGSGLALKGGKKIIKPMFFITLGLLMCKIIYDLL</sequence>
<name>A0A926EEW7_9FIRM</name>
<keyword evidence="5 8" id="KW-0812">Transmembrane</keyword>
<evidence type="ECO:0000256" key="1">
    <source>
        <dbReference type="ARBA" id="ARBA00004651"/>
    </source>
</evidence>
<feature type="transmembrane region" description="Helical" evidence="8">
    <location>
        <begin position="6"/>
        <end position="31"/>
    </location>
</feature>
<keyword evidence="10" id="KW-1185">Reference proteome</keyword>
<dbReference type="PANTHER" id="PTHR30269:SF0">
    <property type="entry name" value="MEMBRANE TRANSPORTER PROTEIN YFCA-RELATED"/>
    <property type="match status" value="1"/>
</dbReference>
<evidence type="ECO:0000256" key="2">
    <source>
        <dbReference type="ARBA" id="ARBA00009142"/>
    </source>
</evidence>
<evidence type="ECO:0000256" key="5">
    <source>
        <dbReference type="ARBA" id="ARBA00022692"/>
    </source>
</evidence>
<keyword evidence="6 8" id="KW-1133">Transmembrane helix</keyword>
<keyword evidence="3" id="KW-0813">Transport</keyword>
<evidence type="ECO:0000256" key="6">
    <source>
        <dbReference type="ARBA" id="ARBA00022989"/>
    </source>
</evidence>
<accession>A0A926EEW7</accession>
<evidence type="ECO:0000313" key="9">
    <source>
        <dbReference type="EMBL" id="MBC8579806.1"/>
    </source>
</evidence>
<feature type="transmembrane region" description="Helical" evidence="8">
    <location>
        <begin position="203"/>
        <end position="221"/>
    </location>
</feature>
<dbReference type="InterPro" id="IPR052017">
    <property type="entry name" value="TSUP"/>
</dbReference>
<dbReference type="Proteomes" id="UP000655830">
    <property type="component" value="Unassembled WGS sequence"/>
</dbReference>
<dbReference type="EMBL" id="JACRSY010000013">
    <property type="protein sequence ID" value="MBC8579806.1"/>
    <property type="molecule type" value="Genomic_DNA"/>
</dbReference>
<dbReference type="InterPro" id="IPR002781">
    <property type="entry name" value="TM_pro_TauE-like"/>
</dbReference>
<feature type="transmembrane region" description="Helical" evidence="8">
    <location>
        <begin position="131"/>
        <end position="150"/>
    </location>
</feature>
<gene>
    <name evidence="9" type="ORF">H8718_09715</name>
</gene>
<evidence type="ECO:0000256" key="3">
    <source>
        <dbReference type="ARBA" id="ARBA00022448"/>
    </source>
</evidence>